<evidence type="ECO:0000256" key="3">
    <source>
        <dbReference type="ARBA" id="ARBA00022676"/>
    </source>
</evidence>
<protein>
    <recommendedName>
        <fullName evidence="11">Mannosyltransferase</fullName>
    </recommendedName>
</protein>
<organism evidence="9 10">
    <name type="scientific">Kineococcus gynurae</name>
    <dbReference type="NCBI Taxonomy" id="452979"/>
    <lineage>
        <taxon>Bacteria</taxon>
        <taxon>Bacillati</taxon>
        <taxon>Actinomycetota</taxon>
        <taxon>Actinomycetes</taxon>
        <taxon>Kineosporiales</taxon>
        <taxon>Kineosporiaceae</taxon>
        <taxon>Kineococcus</taxon>
    </lineage>
</organism>
<keyword evidence="6 8" id="KW-1133">Transmembrane helix</keyword>
<evidence type="ECO:0000256" key="7">
    <source>
        <dbReference type="ARBA" id="ARBA00023136"/>
    </source>
</evidence>
<keyword evidence="4" id="KW-0808">Transferase</keyword>
<keyword evidence="3" id="KW-0328">Glycosyltransferase</keyword>
<feature type="transmembrane region" description="Helical" evidence="8">
    <location>
        <begin position="56"/>
        <end position="77"/>
    </location>
</feature>
<dbReference type="Proteomes" id="UP001589748">
    <property type="component" value="Unassembled WGS sequence"/>
</dbReference>
<keyword evidence="5 8" id="KW-0812">Transmembrane</keyword>
<feature type="transmembrane region" description="Helical" evidence="8">
    <location>
        <begin position="117"/>
        <end position="135"/>
    </location>
</feature>
<evidence type="ECO:0008006" key="11">
    <source>
        <dbReference type="Google" id="ProtNLM"/>
    </source>
</evidence>
<proteinExistence type="predicted"/>
<feature type="transmembrane region" description="Helical" evidence="8">
    <location>
        <begin position="255"/>
        <end position="273"/>
    </location>
</feature>
<feature type="transmembrane region" description="Helical" evidence="8">
    <location>
        <begin position="92"/>
        <end position="110"/>
    </location>
</feature>
<comment type="caution">
    <text evidence="9">The sequence shown here is derived from an EMBL/GenBank/DDBJ whole genome shotgun (WGS) entry which is preliminary data.</text>
</comment>
<accession>A0ABV5LRE9</accession>
<evidence type="ECO:0000256" key="6">
    <source>
        <dbReference type="ARBA" id="ARBA00022989"/>
    </source>
</evidence>
<evidence type="ECO:0000313" key="9">
    <source>
        <dbReference type="EMBL" id="MFB9376671.1"/>
    </source>
</evidence>
<evidence type="ECO:0000256" key="4">
    <source>
        <dbReference type="ARBA" id="ARBA00022679"/>
    </source>
</evidence>
<evidence type="ECO:0000256" key="5">
    <source>
        <dbReference type="ARBA" id="ARBA00022692"/>
    </source>
</evidence>
<feature type="transmembrane region" description="Helical" evidence="8">
    <location>
        <begin position="187"/>
        <end position="207"/>
    </location>
</feature>
<evidence type="ECO:0000313" key="10">
    <source>
        <dbReference type="Proteomes" id="UP001589748"/>
    </source>
</evidence>
<gene>
    <name evidence="9" type="ORF">ACFFVI_06790</name>
</gene>
<keyword evidence="10" id="KW-1185">Reference proteome</keyword>
<keyword evidence="2" id="KW-1003">Cell membrane</keyword>
<evidence type="ECO:0000256" key="8">
    <source>
        <dbReference type="SAM" id="Phobius"/>
    </source>
</evidence>
<feature type="transmembrane region" description="Helical" evidence="8">
    <location>
        <begin position="227"/>
        <end position="248"/>
    </location>
</feature>
<evidence type="ECO:0000256" key="2">
    <source>
        <dbReference type="ARBA" id="ARBA00022475"/>
    </source>
</evidence>
<dbReference type="InterPro" id="IPR050297">
    <property type="entry name" value="LipidA_mod_glycosyltrf_83"/>
</dbReference>
<feature type="transmembrane region" description="Helical" evidence="8">
    <location>
        <begin position="285"/>
        <end position="306"/>
    </location>
</feature>
<reference evidence="9 10" key="1">
    <citation type="submission" date="2024-09" db="EMBL/GenBank/DDBJ databases">
        <authorList>
            <person name="Sun Q."/>
            <person name="Mori K."/>
        </authorList>
    </citation>
    <scope>NUCLEOTIDE SEQUENCE [LARGE SCALE GENOMIC DNA]</scope>
    <source>
        <strain evidence="9 10">TISTR 1856</strain>
    </source>
</reference>
<feature type="transmembrane region" description="Helical" evidence="8">
    <location>
        <begin position="318"/>
        <end position="339"/>
    </location>
</feature>
<keyword evidence="7 8" id="KW-0472">Membrane</keyword>
<dbReference type="RefSeq" id="WP_380135973.1">
    <property type="nucleotide sequence ID" value="NZ_JBHLUI010000003.1"/>
</dbReference>
<sequence length="472" mass="50692">MPSPWRDEAVTVAVARRSASDIWALIQHVDLVHAPFYFLAHALFGADVSTTDVRWISVVAAALTAPLLAALTCRVVAADALLTGRDDLTPNLARLTGLTAAGLWIVTPFVSRYAQEARPYAVVALLVTASTYALVRAASARPGTGRGWWVVFGVSMPLVISMNTIALLVGLAHVTWLLLVHRDRWKPAFAAATLGGLSGLPLLWLQMQQRGQVAFLQAPGPELLTGHIDFALGSGVAVALAAAAVLLSPLLRSRGLVLLGLFWGAVPVPLLWALSQLHPFWTTRYLVFVAPGTCLLLAALVTLILPTRRPIHRRLARAGIAVLTVATVGIGGLHLQGVFRDPARGHGEDLRGAAEYVAENARPGDGILFLPDGDYRYRVVLQVYPEAFRNVRDLALAADPVSSATLVGVETTPAAMPAAMRGVQRVWVVGGHSPFVTAGPTDEVKARLLSTQYRLVSDEELRVFSVRLYEAR</sequence>
<evidence type="ECO:0000256" key="1">
    <source>
        <dbReference type="ARBA" id="ARBA00004651"/>
    </source>
</evidence>
<dbReference type="EMBL" id="JBHMDM010000004">
    <property type="protein sequence ID" value="MFB9376671.1"/>
    <property type="molecule type" value="Genomic_DNA"/>
</dbReference>
<name>A0ABV5LRE9_9ACTN</name>
<dbReference type="PANTHER" id="PTHR33908:SF3">
    <property type="entry name" value="UNDECAPRENYL PHOSPHATE-ALPHA-4-AMINO-4-DEOXY-L-ARABINOSE ARABINOSYL TRANSFERASE"/>
    <property type="match status" value="1"/>
</dbReference>
<comment type="subcellular location">
    <subcellularLocation>
        <location evidence="1">Cell membrane</location>
        <topology evidence="1">Multi-pass membrane protein</topology>
    </subcellularLocation>
</comment>
<dbReference type="PANTHER" id="PTHR33908">
    <property type="entry name" value="MANNOSYLTRANSFERASE YKCB-RELATED"/>
    <property type="match status" value="1"/>
</dbReference>
<feature type="transmembrane region" description="Helical" evidence="8">
    <location>
        <begin position="147"/>
        <end position="180"/>
    </location>
</feature>